<dbReference type="OrthoDB" id="4772335at2"/>
<feature type="domain" description="GyrI-like small molecule binding" evidence="1">
    <location>
        <begin position="20"/>
        <end position="197"/>
    </location>
</feature>
<evidence type="ECO:0000259" key="1">
    <source>
        <dbReference type="Pfam" id="PF06445"/>
    </source>
</evidence>
<dbReference type="Proteomes" id="UP000183407">
    <property type="component" value="Unassembled WGS sequence"/>
</dbReference>
<dbReference type="SUPFAM" id="SSF55136">
    <property type="entry name" value="Probable bacterial effector-binding domain"/>
    <property type="match status" value="1"/>
</dbReference>
<proteinExistence type="predicted"/>
<protein>
    <recommendedName>
        <fullName evidence="1">GyrI-like small molecule binding domain-containing protein</fullName>
    </recommendedName>
</protein>
<name>A0A1H5D6R5_RHOJO</name>
<dbReference type="InterPro" id="IPR011256">
    <property type="entry name" value="Reg_factor_effector_dom_sf"/>
</dbReference>
<evidence type="ECO:0000313" key="3">
    <source>
        <dbReference type="Proteomes" id="UP000183407"/>
    </source>
</evidence>
<accession>A0A1H5D6R5</accession>
<dbReference type="EMBL" id="FNTL01000004">
    <property type="protein sequence ID" value="SED74524.1"/>
    <property type="molecule type" value="Genomic_DNA"/>
</dbReference>
<dbReference type="InterPro" id="IPR029442">
    <property type="entry name" value="GyrI-like"/>
</dbReference>
<evidence type="ECO:0000313" key="2">
    <source>
        <dbReference type="EMBL" id="SED74524.1"/>
    </source>
</evidence>
<dbReference type="InterPro" id="IPR008319">
    <property type="entry name" value="GyrI-like_CCH_Lin2189-like"/>
</dbReference>
<organism evidence="2 3">
    <name type="scientific">Rhodococcus jostii</name>
    <dbReference type="NCBI Taxonomy" id="132919"/>
    <lineage>
        <taxon>Bacteria</taxon>
        <taxon>Bacillati</taxon>
        <taxon>Actinomycetota</taxon>
        <taxon>Actinomycetes</taxon>
        <taxon>Mycobacteriales</taxon>
        <taxon>Nocardiaceae</taxon>
        <taxon>Rhodococcus</taxon>
    </lineage>
</organism>
<dbReference type="AlphaFoldDB" id="A0A1H5D6R5"/>
<gene>
    <name evidence="2" type="ORF">SAMN04490220_5409</name>
</gene>
<dbReference type="PIRSF" id="PIRSF031644">
    <property type="entry name" value="UCP031644"/>
    <property type="match status" value="1"/>
</dbReference>
<dbReference type="Gene3D" id="3.20.80.10">
    <property type="entry name" value="Regulatory factor, effector binding domain"/>
    <property type="match status" value="1"/>
</dbReference>
<reference evidence="3" key="1">
    <citation type="submission" date="2016-10" db="EMBL/GenBank/DDBJ databases">
        <authorList>
            <person name="Varghese N."/>
        </authorList>
    </citation>
    <scope>NUCLEOTIDE SEQUENCE [LARGE SCALE GENOMIC DNA]</scope>
    <source>
        <strain evidence="3">DSM 44719</strain>
    </source>
</reference>
<sequence length="206" mass="23463">MKIDLKKQRATYTAVRGRFSVVTVPALQFLMIDGHGDPNTSKAYEDALKTIYPVAYKLKFFSKGELGRDYSVMPLEALWWADDMDSFTAARDKSRWDWTLMNMVPDWITCEHFDTVVEAVGRKGGAPALDAIRLERFDEGLSVQTLHVGSYDEEAPVLDEMHTRFIPDNSLRMTGKHHEVYLSDPRRTAPGKLETILRQPVARIGQ</sequence>
<dbReference type="RefSeq" id="WP_073366224.1">
    <property type="nucleotide sequence ID" value="NZ_FNTL01000004.1"/>
</dbReference>
<dbReference type="Pfam" id="PF06445">
    <property type="entry name" value="GyrI-like"/>
    <property type="match status" value="1"/>
</dbReference>